<feature type="active site" evidence="9 10">
    <location>
        <position position="80"/>
    </location>
</feature>
<comment type="caution">
    <text evidence="12">The sequence shown here is derived from an EMBL/GenBank/DDBJ whole genome shotgun (WGS) entry which is preliminary data.</text>
</comment>
<feature type="active site" evidence="9 11">
    <location>
        <position position="143"/>
    </location>
</feature>
<evidence type="ECO:0000313" key="13">
    <source>
        <dbReference type="Proteomes" id="UP000186102"/>
    </source>
</evidence>
<sequence>MKKVLLTGFDPFGGETTNPSWEAVLQLAEREIYGYRVAAKQLPTAFGHSVDLLKQFIQQEEPQAVLCIGQAGGRPDITIERVAINVDDARIKDNLGQQPVDQPIAEGGPAAYWSSLPIKEIVARLRAAGIPASVSDSAGTFVCNHLFYGLQHFLTETGSKLPGGFIHIPYLPEQGIAQAGQPTMSKETVVRALEIAIATTVETLVS</sequence>
<dbReference type="PRINTS" id="PR00706">
    <property type="entry name" value="PYROGLUPTASE"/>
</dbReference>
<dbReference type="PANTHER" id="PTHR23402">
    <property type="entry name" value="PROTEASE FAMILY C15 PYROGLUTAMYL-PEPTIDASE I-RELATED"/>
    <property type="match status" value="1"/>
</dbReference>
<feature type="active site" evidence="9">
    <location>
        <position position="167"/>
    </location>
</feature>
<keyword evidence="6 9" id="KW-0645">Protease</keyword>
<evidence type="ECO:0000256" key="9">
    <source>
        <dbReference type="HAMAP-Rule" id="MF_00417"/>
    </source>
</evidence>
<dbReference type="EC" id="3.4.19.3" evidence="9"/>
<comment type="similarity">
    <text evidence="4 9">Belongs to the peptidase C15 family.</text>
</comment>
<name>A0A1Q8QX65_9FIRM</name>
<dbReference type="Pfam" id="PF01470">
    <property type="entry name" value="Peptidase_C15"/>
    <property type="match status" value="1"/>
</dbReference>
<dbReference type="PROSITE" id="PS01333">
    <property type="entry name" value="PYRASE_GLU"/>
    <property type="match status" value="1"/>
</dbReference>
<dbReference type="EMBL" id="MLBF01000013">
    <property type="protein sequence ID" value="OLN31927.1"/>
    <property type="molecule type" value="Genomic_DNA"/>
</dbReference>
<keyword evidence="13" id="KW-1185">Reference proteome</keyword>
<comment type="subcellular location">
    <subcellularLocation>
        <location evidence="3 9">Cytoplasm</location>
    </subcellularLocation>
</comment>
<dbReference type="GO" id="GO:0006508">
    <property type="term" value="P:proteolysis"/>
    <property type="evidence" value="ECO:0007669"/>
    <property type="project" value="UniProtKB-KW"/>
</dbReference>
<dbReference type="STRING" id="1888891.DSOL_2222"/>
<dbReference type="InterPro" id="IPR033693">
    <property type="entry name" value="PGPEP1_Glu_AS"/>
</dbReference>
<dbReference type="InterPro" id="IPR016125">
    <property type="entry name" value="Peptidase_C15-like"/>
</dbReference>
<evidence type="ECO:0000256" key="1">
    <source>
        <dbReference type="ARBA" id="ARBA00001770"/>
    </source>
</evidence>
<organism evidence="12 13">
    <name type="scientific">Desulfosporosinus metallidurans</name>
    <dbReference type="NCBI Taxonomy" id="1888891"/>
    <lineage>
        <taxon>Bacteria</taxon>
        <taxon>Bacillati</taxon>
        <taxon>Bacillota</taxon>
        <taxon>Clostridia</taxon>
        <taxon>Eubacteriales</taxon>
        <taxon>Desulfitobacteriaceae</taxon>
        <taxon>Desulfosporosinus</taxon>
    </lineage>
</organism>
<dbReference type="OrthoDB" id="9779738at2"/>
<dbReference type="SUPFAM" id="SSF53182">
    <property type="entry name" value="Pyrrolidone carboxyl peptidase (pyroglutamate aminopeptidase)"/>
    <property type="match status" value="1"/>
</dbReference>
<evidence type="ECO:0000256" key="2">
    <source>
        <dbReference type="ARBA" id="ARBA00002280"/>
    </source>
</evidence>
<dbReference type="GO" id="GO:0005829">
    <property type="term" value="C:cytosol"/>
    <property type="evidence" value="ECO:0007669"/>
    <property type="project" value="InterPro"/>
</dbReference>
<dbReference type="PANTHER" id="PTHR23402:SF1">
    <property type="entry name" value="PYROGLUTAMYL-PEPTIDASE I"/>
    <property type="match status" value="1"/>
</dbReference>
<gene>
    <name evidence="9" type="primary">pcp</name>
    <name evidence="12" type="ORF">DSOL_2222</name>
</gene>
<dbReference type="InterPro" id="IPR033694">
    <property type="entry name" value="PGPEP1_Cys_AS"/>
</dbReference>
<proteinExistence type="inferred from homology"/>
<evidence type="ECO:0000256" key="3">
    <source>
        <dbReference type="ARBA" id="ARBA00004496"/>
    </source>
</evidence>
<dbReference type="AlphaFoldDB" id="A0A1Q8QX65"/>
<keyword evidence="7 9" id="KW-0378">Hydrolase</keyword>
<dbReference type="HAMAP" id="MF_00417">
    <property type="entry name" value="Pyrrolid_peptidase"/>
    <property type="match status" value="1"/>
</dbReference>
<reference evidence="12 13" key="1">
    <citation type="submission" date="2016-09" db="EMBL/GenBank/DDBJ databases">
        <title>Complete genome of Desulfosporosinus sp. OL.</title>
        <authorList>
            <person name="Mardanov A."/>
            <person name="Beletsky A."/>
            <person name="Panova A."/>
            <person name="Karnachuk O."/>
            <person name="Ravin N."/>
        </authorList>
    </citation>
    <scope>NUCLEOTIDE SEQUENCE [LARGE SCALE GENOMIC DNA]</scope>
    <source>
        <strain evidence="12 13">OL</strain>
    </source>
</reference>
<comment type="function">
    <text evidence="2 9">Removes 5-oxoproline from various penultimate amino acid residues except L-proline.</text>
</comment>
<evidence type="ECO:0000256" key="5">
    <source>
        <dbReference type="ARBA" id="ARBA00022490"/>
    </source>
</evidence>
<dbReference type="NCBIfam" id="TIGR00504">
    <property type="entry name" value="pyro_pdase"/>
    <property type="match status" value="1"/>
</dbReference>
<dbReference type="InterPro" id="IPR000816">
    <property type="entry name" value="Peptidase_C15"/>
</dbReference>
<accession>A0A1Q8QX65</accession>
<evidence type="ECO:0000256" key="6">
    <source>
        <dbReference type="ARBA" id="ARBA00022670"/>
    </source>
</evidence>
<comment type="catalytic activity">
    <reaction evidence="1 9 10">
        <text>Release of an N-terminal pyroglutamyl group from a polypeptide, the second amino acid generally not being Pro.</text>
        <dbReference type="EC" id="3.4.19.3"/>
    </reaction>
</comment>
<dbReference type="Gene3D" id="3.40.630.20">
    <property type="entry name" value="Peptidase C15, pyroglutamyl peptidase I-like"/>
    <property type="match status" value="1"/>
</dbReference>
<dbReference type="Proteomes" id="UP000186102">
    <property type="component" value="Unassembled WGS sequence"/>
</dbReference>
<evidence type="ECO:0000256" key="7">
    <source>
        <dbReference type="ARBA" id="ARBA00022801"/>
    </source>
</evidence>
<evidence type="ECO:0000313" key="12">
    <source>
        <dbReference type="EMBL" id="OLN31927.1"/>
    </source>
</evidence>
<dbReference type="InterPro" id="IPR036440">
    <property type="entry name" value="Peptidase_C15-like_sf"/>
</dbReference>
<evidence type="ECO:0000256" key="10">
    <source>
        <dbReference type="PROSITE-ProRule" id="PRU10076"/>
    </source>
</evidence>
<dbReference type="InterPro" id="IPR029762">
    <property type="entry name" value="PGP-I_bact-type"/>
</dbReference>
<dbReference type="RefSeq" id="WP_075364853.1">
    <property type="nucleotide sequence ID" value="NZ_MLBF01000013.1"/>
</dbReference>
<dbReference type="CDD" id="cd00501">
    <property type="entry name" value="Peptidase_C15"/>
    <property type="match status" value="1"/>
</dbReference>
<dbReference type="PIRSF" id="PIRSF015592">
    <property type="entry name" value="Prld-crbxl_pptds"/>
    <property type="match status" value="1"/>
</dbReference>
<dbReference type="PROSITE" id="PS01334">
    <property type="entry name" value="PYRASE_CYS"/>
    <property type="match status" value="1"/>
</dbReference>
<keyword evidence="8 9" id="KW-0788">Thiol protease</keyword>
<dbReference type="FunFam" id="3.40.630.20:FF:000001">
    <property type="entry name" value="Pyrrolidone-carboxylate peptidase"/>
    <property type="match status" value="1"/>
</dbReference>
<dbReference type="NCBIfam" id="NF009676">
    <property type="entry name" value="PRK13197.1"/>
    <property type="match status" value="1"/>
</dbReference>
<comment type="subunit">
    <text evidence="9">Homotetramer.</text>
</comment>
<keyword evidence="5 9" id="KW-0963">Cytoplasm</keyword>
<evidence type="ECO:0000256" key="11">
    <source>
        <dbReference type="PROSITE-ProRule" id="PRU10077"/>
    </source>
</evidence>
<dbReference type="GO" id="GO:0016920">
    <property type="term" value="F:pyroglutamyl-peptidase activity"/>
    <property type="evidence" value="ECO:0007669"/>
    <property type="project" value="UniProtKB-UniRule"/>
</dbReference>
<protein>
    <recommendedName>
        <fullName evidence="9">Pyrrolidone-carboxylate peptidase</fullName>
        <ecNumber evidence="9">3.4.19.3</ecNumber>
    </recommendedName>
    <alternativeName>
        <fullName evidence="9">5-oxoprolyl-peptidase</fullName>
    </alternativeName>
    <alternativeName>
        <fullName evidence="9">Pyroglutamyl-peptidase I</fullName>
        <shortName evidence="9">PGP-I</shortName>
        <shortName evidence="9">Pyrase</shortName>
    </alternativeName>
</protein>
<evidence type="ECO:0000256" key="4">
    <source>
        <dbReference type="ARBA" id="ARBA00006641"/>
    </source>
</evidence>
<evidence type="ECO:0000256" key="8">
    <source>
        <dbReference type="ARBA" id="ARBA00022807"/>
    </source>
</evidence>